<proteinExistence type="predicted"/>
<protein>
    <submittedName>
        <fullName evidence="1">Uncharacterized protein</fullName>
    </submittedName>
</protein>
<keyword evidence="2" id="KW-1185">Reference proteome</keyword>
<name>A0A975C4N8_9CAUL</name>
<dbReference type="EMBL" id="CP062222">
    <property type="protein sequence ID" value="QTC92822.1"/>
    <property type="molecule type" value="Genomic_DNA"/>
</dbReference>
<sequence>MDKITIAVLRVQGGWRVMRNDRRVGQYDYRVDAEEAGLDLTQRLHRAGRDVELLVQQDGSHDVEAVMGWQTLH</sequence>
<dbReference type="AlphaFoldDB" id="A0A975C4N8"/>
<dbReference type="Proteomes" id="UP000663918">
    <property type="component" value="Chromosome"/>
</dbReference>
<evidence type="ECO:0000313" key="1">
    <source>
        <dbReference type="EMBL" id="QTC92822.1"/>
    </source>
</evidence>
<dbReference type="KEGG" id="bgoe:IFJ75_08245"/>
<gene>
    <name evidence="1" type="ORF">IFJ75_08245</name>
</gene>
<evidence type="ECO:0000313" key="2">
    <source>
        <dbReference type="Proteomes" id="UP000663918"/>
    </source>
</evidence>
<accession>A0A975C4N8</accession>
<organism evidence="1 2">
    <name type="scientific">Brevundimonas goettingensis</name>
    <dbReference type="NCBI Taxonomy" id="2774190"/>
    <lineage>
        <taxon>Bacteria</taxon>
        <taxon>Pseudomonadati</taxon>
        <taxon>Pseudomonadota</taxon>
        <taxon>Alphaproteobacteria</taxon>
        <taxon>Caulobacterales</taxon>
        <taxon>Caulobacteraceae</taxon>
        <taxon>Brevundimonas</taxon>
    </lineage>
</organism>
<reference evidence="1" key="1">
    <citation type="submission" date="2020-09" db="EMBL/GenBank/DDBJ databases">
        <title>Brevundimonas sp. LVF2 isolated from a puddle in Goettingen, Germany.</title>
        <authorList>
            <person name="Friedrich I."/>
            <person name="Klassen A."/>
            <person name="Hannes N."/>
            <person name="Schneider D."/>
            <person name="Hertel R."/>
            <person name="Daniel R."/>
        </authorList>
    </citation>
    <scope>NUCLEOTIDE SEQUENCE</scope>
    <source>
        <strain evidence="1">LVF2</strain>
    </source>
</reference>
<dbReference type="RefSeq" id="WP_207932101.1">
    <property type="nucleotide sequence ID" value="NZ_CP062222.1"/>
</dbReference>